<dbReference type="RefSeq" id="WP_125113038.1">
    <property type="nucleotide sequence ID" value="NZ_FOUZ01000001.1"/>
</dbReference>
<dbReference type="AlphaFoldDB" id="A0A1I4S2V6"/>
<evidence type="ECO:0000256" key="1">
    <source>
        <dbReference type="SAM" id="SignalP"/>
    </source>
</evidence>
<keyword evidence="3" id="KW-1185">Reference proteome</keyword>
<feature type="chain" id="PRO_5011436166" description="Gliding motility-associated lipoprotein GldD" evidence="1">
    <location>
        <begin position="19"/>
        <end position="178"/>
    </location>
</feature>
<evidence type="ECO:0008006" key="4">
    <source>
        <dbReference type="Google" id="ProtNLM"/>
    </source>
</evidence>
<reference evidence="3" key="1">
    <citation type="submission" date="2016-10" db="EMBL/GenBank/DDBJ databases">
        <authorList>
            <person name="Varghese N."/>
            <person name="Submissions S."/>
        </authorList>
    </citation>
    <scope>NUCLEOTIDE SEQUENCE [LARGE SCALE GENOMIC DNA]</scope>
    <source>
        <strain evidence="3">XJ109</strain>
    </source>
</reference>
<proteinExistence type="predicted"/>
<accession>A0A1I4S2V6</accession>
<dbReference type="Proteomes" id="UP000199149">
    <property type="component" value="Unassembled WGS sequence"/>
</dbReference>
<name>A0A1I4S2V6_9FLAO</name>
<sequence>MKKILLLFTLLISHFSFAQLNVYNDVLIDEIPNELLEYNDTKIYFDNKKSRLHFTKENDYTANSILAETQIILTVGFSKVDPNLSKGVIEMFLKNKKDKKTTVKEKVLIDGYDSCYEQTLSKKKNKFIITATYMIFANETLIIPNLYYEADSEVEATQYIKNMITSWRDYMEHKVSVM</sequence>
<evidence type="ECO:0000313" key="3">
    <source>
        <dbReference type="Proteomes" id="UP000199149"/>
    </source>
</evidence>
<keyword evidence="1" id="KW-0732">Signal</keyword>
<feature type="signal peptide" evidence="1">
    <location>
        <begin position="1"/>
        <end position="18"/>
    </location>
</feature>
<protein>
    <recommendedName>
        <fullName evidence="4">Gliding motility-associated lipoprotein GldD</fullName>
    </recommendedName>
</protein>
<dbReference type="EMBL" id="FOUZ01000001">
    <property type="protein sequence ID" value="SFM58827.1"/>
    <property type="molecule type" value="Genomic_DNA"/>
</dbReference>
<gene>
    <name evidence="2" type="ORF">SAMN05421738_10125</name>
</gene>
<evidence type="ECO:0000313" key="2">
    <source>
        <dbReference type="EMBL" id="SFM58827.1"/>
    </source>
</evidence>
<organism evidence="2 3">
    <name type="scientific">Algoriella xinjiangensis</name>
    <dbReference type="NCBI Taxonomy" id="684065"/>
    <lineage>
        <taxon>Bacteria</taxon>
        <taxon>Pseudomonadati</taxon>
        <taxon>Bacteroidota</taxon>
        <taxon>Flavobacteriia</taxon>
        <taxon>Flavobacteriales</taxon>
        <taxon>Weeksellaceae</taxon>
        <taxon>Algoriella</taxon>
    </lineage>
</organism>